<feature type="transmembrane region" description="Helical" evidence="8">
    <location>
        <begin position="172"/>
        <end position="200"/>
    </location>
</feature>
<dbReference type="AlphaFoldDB" id="A0A7Y0Q8B8"/>
<dbReference type="InterPro" id="IPR017540">
    <property type="entry name" value="Exosortase-1"/>
</dbReference>
<feature type="transmembrane region" description="Helical" evidence="8">
    <location>
        <begin position="123"/>
        <end position="152"/>
    </location>
</feature>
<dbReference type="GO" id="GO:0006508">
    <property type="term" value="P:proteolysis"/>
    <property type="evidence" value="ECO:0007669"/>
    <property type="project" value="UniProtKB-KW"/>
</dbReference>
<dbReference type="Pfam" id="PF09721">
    <property type="entry name" value="Exosortase_EpsH"/>
    <property type="match status" value="1"/>
</dbReference>
<evidence type="ECO:0000256" key="3">
    <source>
        <dbReference type="ARBA" id="ARBA00022670"/>
    </source>
</evidence>
<sequence>MLVTSTRFLGFLSLLICGWLVLYWQGVVAMEEIWRRSDTFAHGYFILPISLWLIYRDRAFLKSAVAAPTAIALLPLFGSCFIWLFAYAADINVLLQLATVFSLISILWMCLGHQLTWRYKFPLAYLLFAVPMGENLIPLLQDVTAWITVFLLKVHGIPVFRDGLYIQIPNGLFEVAVACSGIRYLIASMAVGTLFAYLSYSSFKKQIIFIVFSFVLPIIANGIRAYLIVIIAHYSDMKYATGADHLVYGWIFFGFVIMLMFWVGGKFVDSEANKATFTSNEAGKHFNSKVLPTGLIAGLFLIGTWSIQHNLPVIQAPEEPQIDIAGLKNVESSNWGINFEQPVRKAHVKLEQGEEIFYAKYGNKQNSGELVNHANKLYNHDAWTVVERVTFELESRKVRFLLLRNTAGRERGVIYWYKVGDLTFVNSAFTKLYQAFSLLSGQADVAEVFAFSTEQFDGAEPIEKLKSIARTGQLQLEAIR</sequence>
<keyword evidence="5 10" id="KW-0378">Hydrolase</keyword>
<proteinExistence type="predicted"/>
<dbReference type="GO" id="GO:0008233">
    <property type="term" value="F:peptidase activity"/>
    <property type="evidence" value="ECO:0007669"/>
    <property type="project" value="UniProtKB-KW"/>
</dbReference>
<comment type="caution">
    <text evidence="10">The sequence shown here is derived from an EMBL/GenBank/DDBJ whole genome shotgun (WGS) entry which is preliminary data.</text>
</comment>
<keyword evidence="11" id="KW-1185">Reference proteome</keyword>
<dbReference type="NCBIfam" id="TIGR02602">
    <property type="entry name" value="8TM_EpsH"/>
    <property type="match status" value="1"/>
</dbReference>
<dbReference type="InterPro" id="IPR019127">
    <property type="entry name" value="Exosortase"/>
</dbReference>
<gene>
    <name evidence="10" type="primary">xrtA</name>
    <name evidence="10" type="ORF">HII17_16025</name>
</gene>
<feature type="transmembrane region" description="Helical" evidence="8">
    <location>
        <begin position="207"/>
        <end position="234"/>
    </location>
</feature>
<dbReference type="EC" id="3.4.22.-" evidence="10"/>
<feature type="domain" description="Methanolan biosynthesis EpsI" evidence="9">
    <location>
        <begin position="351"/>
        <end position="467"/>
    </location>
</feature>
<evidence type="ECO:0000313" key="10">
    <source>
        <dbReference type="EMBL" id="NMP33066.1"/>
    </source>
</evidence>
<keyword evidence="2" id="KW-1003">Cell membrane</keyword>
<dbReference type="GO" id="GO:0005886">
    <property type="term" value="C:plasma membrane"/>
    <property type="evidence" value="ECO:0007669"/>
    <property type="project" value="UniProtKB-SubCell"/>
</dbReference>
<evidence type="ECO:0000313" key="11">
    <source>
        <dbReference type="Proteomes" id="UP000568664"/>
    </source>
</evidence>
<evidence type="ECO:0000256" key="6">
    <source>
        <dbReference type="ARBA" id="ARBA00022989"/>
    </source>
</evidence>
<keyword evidence="3" id="KW-0645">Protease</keyword>
<feature type="transmembrane region" description="Helical" evidence="8">
    <location>
        <begin position="286"/>
        <end position="307"/>
    </location>
</feature>
<keyword evidence="4 8" id="KW-0812">Transmembrane</keyword>
<evidence type="ECO:0000256" key="5">
    <source>
        <dbReference type="ARBA" id="ARBA00022801"/>
    </source>
</evidence>
<evidence type="ECO:0000256" key="7">
    <source>
        <dbReference type="ARBA" id="ARBA00023136"/>
    </source>
</evidence>
<keyword evidence="6 8" id="KW-1133">Transmembrane helix</keyword>
<feature type="transmembrane region" description="Helical" evidence="8">
    <location>
        <begin position="93"/>
        <end position="111"/>
    </location>
</feature>
<feature type="transmembrane region" description="Helical" evidence="8">
    <location>
        <begin position="39"/>
        <end position="55"/>
    </location>
</feature>
<dbReference type="InterPro" id="IPR014263">
    <property type="entry name" value="Methanolan_biosynth_EpsI"/>
</dbReference>
<dbReference type="InterPro" id="IPR013426">
    <property type="entry name" value="EpsH-like"/>
</dbReference>
<dbReference type="EMBL" id="JABBXH010000006">
    <property type="protein sequence ID" value="NMP33066.1"/>
    <property type="molecule type" value="Genomic_DNA"/>
</dbReference>
<reference evidence="10 11" key="1">
    <citation type="submission" date="2020-04" db="EMBL/GenBank/DDBJ databases">
        <title>Thalassotalea sp. M1531, isolated from the surface of marine red alga.</title>
        <authorList>
            <person name="Pang L."/>
            <person name="Lu D.-C."/>
        </authorList>
    </citation>
    <scope>NUCLEOTIDE SEQUENCE [LARGE SCALE GENOMIC DNA]</scope>
    <source>
        <strain evidence="10 11">M1531</strain>
    </source>
</reference>
<organism evidence="10 11">
    <name type="scientific">Thalassotalea algicola</name>
    <dbReference type="NCBI Taxonomy" id="2716224"/>
    <lineage>
        <taxon>Bacteria</taxon>
        <taxon>Pseudomonadati</taxon>
        <taxon>Pseudomonadota</taxon>
        <taxon>Gammaproteobacteria</taxon>
        <taxon>Alteromonadales</taxon>
        <taxon>Colwelliaceae</taxon>
        <taxon>Thalassotalea</taxon>
    </lineage>
</organism>
<dbReference type="Pfam" id="PF11984">
    <property type="entry name" value="DUF3485"/>
    <property type="match status" value="1"/>
</dbReference>
<evidence type="ECO:0000259" key="9">
    <source>
        <dbReference type="Pfam" id="PF11984"/>
    </source>
</evidence>
<protein>
    <submittedName>
        <fullName evidence="10">Exosortase A</fullName>
        <ecNumber evidence="10">3.4.22.-</ecNumber>
    </submittedName>
</protein>
<evidence type="ECO:0000256" key="1">
    <source>
        <dbReference type="ARBA" id="ARBA00004651"/>
    </source>
</evidence>
<feature type="transmembrane region" description="Helical" evidence="8">
    <location>
        <begin position="67"/>
        <end position="87"/>
    </location>
</feature>
<dbReference type="Proteomes" id="UP000568664">
    <property type="component" value="Unassembled WGS sequence"/>
</dbReference>
<dbReference type="InterPro" id="IPR026392">
    <property type="entry name" value="Exo/Archaeosortase_dom"/>
</dbReference>
<evidence type="ECO:0000256" key="2">
    <source>
        <dbReference type="ARBA" id="ARBA00022475"/>
    </source>
</evidence>
<dbReference type="NCBIfam" id="TIGR04178">
    <property type="entry name" value="exo_archaeo"/>
    <property type="match status" value="1"/>
</dbReference>
<comment type="subcellular location">
    <subcellularLocation>
        <location evidence="1">Cell membrane</location>
        <topology evidence="1">Multi-pass membrane protein</topology>
    </subcellularLocation>
</comment>
<feature type="transmembrane region" description="Helical" evidence="8">
    <location>
        <begin position="246"/>
        <end position="265"/>
    </location>
</feature>
<accession>A0A7Y0Q8B8</accession>
<dbReference type="RefSeq" id="WP_169076388.1">
    <property type="nucleotide sequence ID" value="NZ_JABBXH010000006.1"/>
</dbReference>
<keyword evidence="7 8" id="KW-0472">Membrane</keyword>
<dbReference type="NCBIfam" id="TIGR03109">
    <property type="entry name" value="exosort_XrtA"/>
    <property type="match status" value="1"/>
</dbReference>
<name>A0A7Y0Q8B8_9GAMM</name>
<evidence type="ECO:0000256" key="4">
    <source>
        <dbReference type="ARBA" id="ARBA00022692"/>
    </source>
</evidence>
<evidence type="ECO:0000256" key="8">
    <source>
        <dbReference type="SAM" id="Phobius"/>
    </source>
</evidence>